<dbReference type="Gene3D" id="3.30.450.30">
    <property type="entry name" value="Dynein light chain 2a, cytoplasmic"/>
    <property type="match status" value="1"/>
</dbReference>
<name>A0A5N8XU46_9ACTN</name>
<evidence type="ECO:0000313" key="3">
    <source>
        <dbReference type="Proteomes" id="UP000400924"/>
    </source>
</evidence>
<evidence type="ECO:0000313" key="2">
    <source>
        <dbReference type="EMBL" id="MPY62913.1"/>
    </source>
</evidence>
<accession>A0A5N8XU46</accession>
<keyword evidence="3" id="KW-1185">Reference proteome</keyword>
<dbReference type="PANTHER" id="PTHR36222:SF1">
    <property type="entry name" value="SERINE PROTEASE INHIBITOR RV3364C"/>
    <property type="match status" value="1"/>
</dbReference>
<dbReference type="AlphaFoldDB" id="A0A5N8XU46"/>
<dbReference type="RefSeq" id="WP_152776243.1">
    <property type="nucleotide sequence ID" value="NZ_VJZC01000481.1"/>
</dbReference>
<comment type="caution">
    <text evidence="2">The sequence shown here is derived from an EMBL/GenBank/DDBJ whole genome shotgun (WGS) entry which is preliminary data.</text>
</comment>
<dbReference type="InterPro" id="IPR053141">
    <property type="entry name" value="Mycobact_SerProt_Inhib_Rv3364c"/>
</dbReference>
<dbReference type="EMBL" id="VJZC01000481">
    <property type="protein sequence ID" value="MPY62913.1"/>
    <property type="molecule type" value="Genomic_DNA"/>
</dbReference>
<dbReference type="Pfam" id="PF03259">
    <property type="entry name" value="Robl_LC7"/>
    <property type="match status" value="1"/>
</dbReference>
<organism evidence="2 3">
    <name type="scientific">Streptomyces spongiae</name>
    <dbReference type="NCBI Taxonomy" id="565072"/>
    <lineage>
        <taxon>Bacteria</taxon>
        <taxon>Bacillati</taxon>
        <taxon>Actinomycetota</taxon>
        <taxon>Actinomycetes</taxon>
        <taxon>Kitasatosporales</taxon>
        <taxon>Streptomycetaceae</taxon>
        <taxon>Streptomyces</taxon>
    </lineage>
</organism>
<gene>
    <name evidence="2" type="ORF">FNH08_38905</name>
</gene>
<dbReference type="OrthoDB" id="4568655at2"/>
<dbReference type="InterPro" id="IPR004942">
    <property type="entry name" value="Roadblock/LAMTOR2_dom"/>
</dbReference>
<dbReference type="SMART" id="SM00960">
    <property type="entry name" value="Robl_LC7"/>
    <property type="match status" value="1"/>
</dbReference>
<dbReference type="Proteomes" id="UP000400924">
    <property type="component" value="Unassembled WGS sequence"/>
</dbReference>
<dbReference type="SUPFAM" id="SSF103196">
    <property type="entry name" value="Roadblock/LC7 domain"/>
    <property type="match status" value="1"/>
</dbReference>
<feature type="domain" description="Roadblock/LAMTOR2" evidence="1">
    <location>
        <begin position="13"/>
        <end position="105"/>
    </location>
</feature>
<sequence length="145" mass="14998">MVSDSHPTGQNVDWLLENLKKTVPGTRQVLLLSSDGLRKAHADLASDDADRLAAIASGLNSLGRSYGQDRILGGGGAVRQVVVELNNGILIVASAGHGAVLAVTADATTHTETLGYEMGMLIRAVQPFLATPARRPTITSSGAGN</sequence>
<dbReference type="PANTHER" id="PTHR36222">
    <property type="entry name" value="SERINE PROTEASE INHIBITOR RV3364C"/>
    <property type="match status" value="1"/>
</dbReference>
<proteinExistence type="predicted"/>
<reference evidence="2 3" key="1">
    <citation type="submission" date="2019-07" db="EMBL/GenBank/DDBJ databases">
        <title>New species of Amycolatopsis and Streptomyces.</title>
        <authorList>
            <person name="Duangmal K."/>
            <person name="Teo W.F.A."/>
            <person name="Lipun K."/>
        </authorList>
    </citation>
    <scope>NUCLEOTIDE SEQUENCE [LARGE SCALE GENOMIC DNA]</scope>
    <source>
        <strain evidence="2 3">NBRC 106415</strain>
    </source>
</reference>
<evidence type="ECO:0000259" key="1">
    <source>
        <dbReference type="SMART" id="SM00960"/>
    </source>
</evidence>
<protein>
    <submittedName>
        <fullName evidence="2">Roadblock/LC7 domain-containing protein</fullName>
    </submittedName>
</protein>